<accession>A0A8B6BZ23</accession>
<evidence type="ECO:0000313" key="4">
    <source>
        <dbReference type="Proteomes" id="UP000596742"/>
    </source>
</evidence>
<proteinExistence type="predicted"/>
<evidence type="ECO:0000256" key="2">
    <source>
        <dbReference type="SAM" id="Phobius"/>
    </source>
</evidence>
<name>A0A8B6BZ23_MYTGA</name>
<keyword evidence="2" id="KW-1133">Transmembrane helix</keyword>
<feature type="region of interest" description="Disordered" evidence="1">
    <location>
        <begin position="98"/>
        <end position="128"/>
    </location>
</feature>
<evidence type="ECO:0000256" key="1">
    <source>
        <dbReference type="SAM" id="MobiDB-lite"/>
    </source>
</evidence>
<reference evidence="3" key="1">
    <citation type="submission" date="2018-11" db="EMBL/GenBank/DDBJ databases">
        <authorList>
            <person name="Alioto T."/>
            <person name="Alioto T."/>
        </authorList>
    </citation>
    <scope>NUCLEOTIDE SEQUENCE</scope>
</reference>
<dbReference type="OrthoDB" id="10312092at2759"/>
<keyword evidence="2" id="KW-0812">Transmembrane</keyword>
<feature type="compositionally biased region" description="Polar residues" evidence="1">
    <location>
        <begin position="193"/>
        <end position="214"/>
    </location>
</feature>
<dbReference type="Proteomes" id="UP000596742">
    <property type="component" value="Unassembled WGS sequence"/>
</dbReference>
<gene>
    <name evidence="3" type="ORF">MGAL_10B086685</name>
</gene>
<sequence length="334" mass="37994">MPQCISVSVWNWIKKRKNDLLFASFSCVDRSILPSDKIAVTCEDDDRITLHSASTDVAMQLCLCQETTSTNQFTSQTSESPLRYQTSELMETENNLHTSTMQTEEQHLKTNSVNSTEKQNEQTSSETSTMYTTDVIAQKKDLFAISTVFEETTMTFDRSKSTHHQTMHTLEQHPKTEIVKAYSVKSTEKQRKQTTSETSTMYTSNFNTPESTSFEADSRDPIYTTIFKVLLGVVSPIIIIAVLTRLKGCLTAVRKIRHGDELVPEEVYNCEIDSIEFINSLNGENSIGIFRNIPPRYQRIMKLKVDCHKGFSIDTIVQINNPSSDTRFTIENEC</sequence>
<dbReference type="AlphaFoldDB" id="A0A8B6BZ23"/>
<feature type="region of interest" description="Disordered" evidence="1">
    <location>
        <begin position="186"/>
        <end position="214"/>
    </location>
</feature>
<keyword evidence="4" id="KW-1185">Reference proteome</keyword>
<dbReference type="EMBL" id="UYJE01000893">
    <property type="protein sequence ID" value="VDH97414.1"/>
    <property type="molecule type" value="Genomic_DNA"/>
</dbReference>
<evidence type="ECO:0000313" key="3">
    <source>
        <dbReference type="EMBL" id="VDH97414.1"/>
    </source>
</evidence>
<organism evidence="3 4">
    <name type="scientific">Mytilus galloprovincialis</name>
    <name type="common">Mediterranean mussel</name>
    <dbReference type="NCBI Taxonomy" id="29158"/>
    <lineage>
        <taxon>Eukaryota</taxon>
        <taxon>Metazoa</taxon>
        <taxon>Spiralia</taxon>
        <taxon>Lophotrochozoa</taxon>
        <taxon>Mollusca</taxon>
        <taxon>Bivalvia</taxon>
        <taxon>Autobranchia</taxon>
        <taxon>Pteriomorphia</taxon>
        <taxon>Mytilida</taxon>
        <taxon>Mytiloidea</taxon>
        <taxon>Mytilidae</taxon>
        <taxon>Mytilinae</taxon>
        <taxon>Mytilus</taxon>
    </lineage>
</organism>
<comment type="caution">
    <text evidence="3">The sequence shown here is derived from an EMBL/GenBank/DDBJ whole genome shotgun (WGS) entry which is preliminary data.</text>
</comment>
<keyword evidence="2" id="KW-0472">Membrane</keyword>
<protein>
    <submittedName>
        <fullName evidence="3">Uncharacterized protein</fullName>
    </submittedName>
</protein>
<feature type="transmembrane region" description="Helical" evidence="2">
    <location>
        <begin position="226"/>
        <end position="246"/>
    </location>
</feature>